<dbReference type="InterPro" id="IPR036259">
    <property type="entry name" value="MFS_trans_sf"/>
</dbReference>
<feature type="transmembrane region" description="Helical" evidence="6">
    <location>
        <begin position="284"/>
        <end position="304"/>
    </location>
</feature>
<dbReference type="HOGENOM" id="CLU_001265_46_4_11"/>
<organism evidence="8 9">
    <name type="scientific">Rhodococcus pyridinivorans SB3094</name>
    <dbReference type="NCBI Taxonomy" id="1435356"/>
    <lineage>
        <taxon>Bacteria</taxon>
        <taxon>Bacillati</taxon>
        <taxon>Actinomycetota</taxon>
        <taxon>Actinomycetes</taxon>
        <taxon>Mycobacteriales</taxon>
        <taxon>Nocardiaceae</taxon>
        <taxon>Rhodococcus</taxon>
    </lineage>
</organism>
<dbReference type="eggNOG" id="COG2814">
    <property type="taxonomic scope" value="Bacteria"/>
</dbReference>
<comment type="subcellular location">
    <subcellularLocation>
        <location evidence="1">Cell membrane</location>
        <topology evidence="1">Multi-pass membrane protein</topology>
    </subcellularLocation>
</comment>
<evidence type="ECO:0000259" key="7">
    <source>
        <dbReference type="PROSITE" id="PS50850"/>
    </source>
</evidence>
<evidence type="ECO:0000256" key="5">
    <source>
        <dbReference type="SAM" id="MobiDB-lite"/>
    </source>
</evidence>
<protein>
    <recommendedName>
        <fullName evidence="7">Major facilitator superfamily (MFS) profile domain-containing protein</fullName>
    </recommendedName>
</protein>
<name>V9XPG7_9NOCA</name>
<feature type="transmembrane region" description="Helical" evidence="6">
    <location>
        <begin position="138"/>
        <end position="159"/>
    </location>
</feature>
<feature type="region of interest" description="Disordered" evidence="5">
    <location>
        <begin position="406"/>
        <end position="426"/>
    </location>
</feature>
<proteinExistence type="predicted"/>
<dbReference type="GO" id="GO:0005886">
    <property type="term" value="C:plasma membrane"/>
    <property type="evidence" value="ECO:0007669"/>
    <property type="project" value="UniProtKB-SubCell"/>
</dbReference>
<feature type="transmembrane region" description="Helical" evidence="6">
    <location>
        <begin position="256"/>
        <end position="277"/>
    </location>
</feature>
<evidence type="ECO:0000256" key="6">
    <source>
        <dbReference type="SAM" id="Phobius"/>
    </source>
</evidence>
<feature type="transmembrane region" description="Helical" evidence="6">
    <location>
        <begin position="310"/>
        <end position="334"/>
    </location>
</feature>
<dbReference type="PROSITE" id="PS00216">
    <property type="entry name" value="SUGAR_TRANSPORT_1"/>
    <property type="match status" value="1"/>
</dbReference>
<reference evidence="8 9" key="1">
    <citation type="journal article" date="2014" name="Genome Announc.">
        <title>Complete Genome of Rhodococcus pyridinivorans SB3094, a Methyl-Ethyl-Ketone-Degrading Bacterium Used for Bioaugmentation.</title>
        <authorList>
            <person name="Dueholm M.S."/>
            <person name="Albertsen M."/>
            <person name="D'Imperio S."/>
            <person name="Tale V.P."/>
            <person name="Lewis D."/>
            <person name="Nielsen P.H."/>
            <person name="Nielsen J.L."/>
        </authorList>
    </citation>
    <scope>NUCLEOTIDE SEQUENCE [LARGE SCALE GENOMIC DNA]</scope>
    <source>
        <strain evidence="8 9">SB3094</strain>
    </source>
</reference>
<sequence length="426" mass="44181">MTEQRRRRAILAVCFLGLAFEGYDLVVYGTVLPQLISSDDWNMGPTQAGLIGTVTVIGMLIGSIVSGTLADIIGRRALTIASCAWFSTWMLVSSAAPSTQILGATRFLVGLGVGAFVPLVAALAVQCAPEGKGNRYSAIAWSGYPIGGVIAAVIGYFALESLGARFLFALGGLPLLTIVPMMIAQIPKANAYQHSENHPDRRAIRGASSPVAGLFSRGVRVRTVLFGAISASGLILTYGLNTWLPQLMRSNGYELGSAITFLIVLNLGAAVVPPILARRADISGPGIVILCVFLSASVSILALSVPLPILAVYCLVFVAGAGTLGAQLLLPGFVATDYPQDTRVAALSWISCAGRIGALGGPTLIGVLIAGGSSVATNFFVFAAFGLLGAVLTALLIRRRPAITPSSANGAESSSHTSENTRSIHK</sequence>
<dbReference type="PROSITE" id="PS50850">
    <property type="entry name" value="MFS"/>
    <property type="match status" value="1"/>
</dbReference>
<evidence type="ECO:0000256" key="4">
    <source>
        <dbReference type="ARBA" id="ARBA00023136"/>
    </source>
</evidence>
<feature type="transmembrane region" description="Helical" evidence="6">
    <location>
        <begin position="107"/>
        <end position="126"/>
    </location>
</feature>
<dbReference type="Pfam" id="PF07690">
    <property type="entry name" value="MFS_1"/>
    <property type="match status" value="1"/>
</dbReference>
<feature type="transmembrane region" description="Helical" evidence="6">
    <location>
        <begin position="165"/>
        <end position="184"/>
    </location>
</feature>
<evidence type="ECO:0000313" key="9">
    <source>
        <dbReference type="Proteomes" id="UP000018781"/>
    </source>
</evidence>
<gene>
    <name evidence="8" type="ORF">Y013_23830</name>
</gene>
<feature type="transmembrane region" description="Helical" evidence="6">
    <location>
        <begin position="224"/>
        <end position="244"/>
    </location>
</feature>
<dbReference type="SUPFAM" id="SSF103473">
    <property type="entry name" value="MFS general substrate transporter"/>
    <property type="match status" value="1"/>
</dbReference>
<dbReference type="RefSeq" id="WP_024103584.1">
    <property type="nucleotide sequence ID" value="NC_023150.1"/>
</dbReference>
<evidence type="ECO:0000256" key="1">
    <source>
        <dbReference type="ARBA" id="ARBA00004651"/>
    </source>
</evidence>
<keyword evidence="4 6" id="KW-0472">Membrane</keyword>
<evidence type="ECO:0000256" key="3">
    <source>
        <dbReference type="ARBA" id="ARBA00022989"/>
    </source>
</evidence>
<keyword evidence="3 6" id="KW-1133">Transmembrane helix</keyword>
<accession>V9XPG7</accession>
<dbReference type="PANTHER" id="PTHR23508">
    <property type="entry name" value="CARBOXYLIC ACID TRANSPORTER PROTEIN HOMOLOG"/>
    <property type="match status" value="1"/>
</dbReference>
<dbReference type="CDD" id="cd17365">
    <property type="entry name" value="MFS_PcaK_like"/>
    <property type="match status" value="1"/>
</dbReference>
<dbReference type="GeneID" id="29937785"/>
<feature type="transmembrane region" description="Helical" evidence="6">
    <location>
        <begin position="375"/>
        <end position="397"/>
    </location>
</feature>
<dbReference type="GO" id="GO:0046943">
    <property type="term" value="F:carboxylic acid transmembrane transporter activity"/>
    <property type="evidence" value="ECO:0007669"/>
    <property type="project" value="TreeGrafter"/>
</dbReference>
<dbReference type="KEGG" id="rpy:Y013_23830"/>
<dbReference type="EMBL" id="CP006996">
    <property type="protein sequence ID" value="AHD23969.1"/>
    <property type="molecule type" value="Genomic_DNA"/>
</dbReference>
<dbReference type="InterPro" id="IPR011701">
    <property type="entry name" value="MFS"/>
</dbReference>
<dbReference type="InterPro" id="IPR020846">
    <property type="entry name" value="MFS_dom"/>
</dbReference>
<feature type="transmembrane region" description="Helical" evidence="6">
    <location>
        <begin position="346"/>
        <end position="369"/>
    </location>
</feature>
<keyword evidence="2 6" id="KW-0812">Transmembrane</keyword>
<dbReference type="PATRIC" id="fig|1435356.3.peg.4801"/>
<evidence type="ECO:0000256" key="2">
    <source>
        <dbReference type="ARBA" id="ARBA00022692"/>
    </source>
</evidence>
<feature type="domain" description="Major facilitator superfamily (MFS) profile" evidence="7">
    <location>
        <begin position="10"/>
        <end position="401"/>
    </location>
</feature>
<dbReference type="InterPro" id="IPR005829">
    <property type="entry name" value="Sugar_transporter_CS"/>
</dbReference>
<feature type="transmembrane region" description="Helical" evidence="6">
    <location>
        <begin position="48"/>
        <end position="70"/>
    </location>
</feature>
<feature type="transmembrane region" description="Helical" evidence="6">
    <location>
        <begin position="77"/>
        <end position="95"/>
    </location>
</feature>
<dbReference type="Gene3D" id="1.20.1250.20">
    <property type="entry name" value="MFS general substrate transporter like domains"/>
    <property type="match status" value="2"/>
</dbReference>
<dbReference type="Proteomes" id="UP000018781">
    <property type="component" value="Chromosome"/>
</dbReference>
<dbReference type="AlphaFoldDB" id="V9XPG7"/>
<dbReference type="PANTHER" id="PTHR23508:SF10">
    <property type="entry name" value="CARBOXYLIC ACID TRANSPORTER PROTEIN HOMOLOG"/>
    <property type="match status" value="1"/>
</dbReference>
<evidence type="ECO:0000313" key="8">
    <source>
        <dbReference type="EMBL" id="AHD23969.1"/>
    </source>
</evidence>